<dbReference type="Proteomes" id="UP000676409">
    <property type="component" value="Chromosome"/>
</dbReference>
<feature type="binding site" evidence="12 15">
    <location>
        <position position="48"/>
    </location>
    <ligand>
        <name>pyruvate</name>
        <dbReference type="ChEBI" id="CHEBI:15361"/>
    </ligand>
</feature>
<evidence type="ECO:0000256" key="8">
    <source>
        <dbReference type="ARBA" id="ARBA00023154"/>
    </source>
</evidence>
<protein>
    <recommendedName>
        <fullName evidence="4 12">4-hydroxy-tetrahydrodipicolinate synthase</fullName>
        <shortName evidence="12">HTPA synthase</shortName>
        <ecNumber evidence="4 12">4.3.3.7</ecNumber>
    </recommendedName>
</protein>
<dbReference type="PANTHER" id="PTHR12128">
    <property type="entry name" value="DIHYDRODIPICOLINATE SYNTHASE"/>
    <property type="match status" value="1"/>
</dbReference>
<reference evidence="17" key="1">
    <citation type="submission" date="2021-04" db="EMBL/GenBank/DDBJ databases">
        <title>The complete genome sequence of Caulobacter sp. S6.</title>
        <authorList>
            <person name="Tang Y."/>
            <person name="Ouyang W."/>
            <person name="Liu Q."/>
            <person name="Huang B."/>
            <person name="Guo Z."/>
            <person name="Lei P."/>
        </authorList>
    </citation>
    <scope>NUCLEOTIDE SEQUENCE</scope>
    <source>
        <strain evidence="17">S6</strain>
    </source>
</reference>
<comment type="caution">
    <text evidence="12">Was originally thought to be a dihydrodipicolinate synthase (DHDPS), catalyzing the condensation of (S)-aspartate-beta-semialdehyde [(S)-ASA] and pyruvate to dihydrodipicolinate (DHDP). However, it was shown in E.coli that the product of the enzymatic reaction is not dihydrodipicolinate but in fact (4S)-4-hydroxy-2,3,4,5-tetrahydro-(2S)-dipicolinic acid (HTPA), and that the consecutive dehydration reaction leading to DHDP is not spontaneous but catalyzed by DapB.</text>
</comment>
<feature type="site" description="L-lysine inhibitor binding; via carbonyl oxygen" evidence="16">
    <location>
        <position position="52"/>
    </location>
</feature>
<evidence type="ECO:0000256" key="15">
    <source>
        <dbReference type="PIRSR" id="PIRSR001365-2"/>
    </source>
</evidence>
<accession>A0A975G201</accession>
<proteinExistence type="inferred from homology"/>
<comment type="similarity">
    <text evidence="3 12 13">Belongs to the DapA family.</text>
</comment>
<evidence type="ECO:0000256" key="10">
    <source>
        <dbReference type="ARBA" id="ARBA00023270"/>
    </source>
</evidence>
<evidence type="ECO:0000256" key="6">
    <source>
        <dbReference type="ARBA" id="ARBA00022605"/>
    </source>
</evidence>
<dbReference type="GO" id="GO:0008840">
    <property type="term" value="F:4-hydroxy-tetrahydrodipicolinate synthase activity"/>
    <property type="evidence" value="ECO:0007669"/>
    <property type="project" value="UniProtKB-UniRule"/>
</dbReference>
<dbReference type="PIRSF" id="PIRSF001365">
    <property type="entry name" value="DHDPS"/>
    <property type="match status" value="1"/>
</dbReference>
<keyword evidence="10 12" id="KW-0704">Schiff base</keyword>
<evidence type="ECO:0000256" key="2">
    <source>
        <dbReference type="ARBA" id="ARBA00005120"/>
    </source>
</evidence>
<dbReference type="CDD" id="cd00950">
    <property type="entry name" value="DHDPS"/>
    <property type="match status" value="1"/>
</dbReference>
<evidence type="ECO:0000256" key="5">
    <source>
        <dbReference type="ARBA" id="ARBA00022490"/>
    </source>
</evidence>
<dbReference type="PROSITE" id="PS00666">
    <property type="entry name" value="DHDPS_2"/>
    <property type="match status" value="1"/>
</dbReference>
<name>A0A975G201_9CAUL</name>
<feature type="site" description="L-lysine inhibitor binding" evidence="16">
    <location>
        <position position="87"/>
    </location>
</feature>
<sequence length="295" mass="31468">MTLPLFRGVFPALITPFRDGQLDEKAFVALVERQIAGGVHGLVPVGTTGETATLSHDEHRRVVELCVQTARGRVPVIAGAGSNSTHEAIELVGHAKAVGADAALVVTPYYNRPSQEGIYRHYAAINDAVQLPVIVYNVPSRTSSDVTNETLERLSRLPNIVGIKDATGDMTRTSFQRLMCGPDWVMLSGDDPTGLGYMAHGGHGCISVTANVAPKACADFYNACLQGDFDAARARQDKLVRLHKALFLDSSPSPTKFALAHLGLCTDEVRLPIAPCSDAVKPAILEAMAEAGVLE</sequence>
<gene>
    <name evidence="12" type="primary">dapA</name>
    <name evidence="17" type="ORF">KCG34_03880</name>
</gene>
<evidence type="ECO:0000256" key="12">
    <source>
        <dbReference type="HAMAP-Rule" id="MF_00418"/>
    </source>
</evidence>
<dbReference type="NCBIfam" id="TIGR00674">
    <property type="entry name" value="dapA"/>
    <property type="match status" value="1"/>
</dbReference>
<dbReference type="Gene3D" id="3.20.20.70">
    <property type="entry name" value="Aldolase class I"/>
    <property type="match status" value="1"/>
</dbReference>
<organism evidence="17 18">
    <name type="scientific">Phenylobacterium montanum</name>
    <dbReference type="NCBI Taxonomy" id="2823693"/>
    <lineage>
        <taxon>Bacteria</taxon>
        <taxon>Pseudomonadati</taxon>
        <taxon>Pseudomonadota</taxon>
        <taxon>Alphaproteobacteria</taxon>
        <taxon>Caulobacterales</taxon>
        <taxon>Caulobacteraceae</taxon>
        <taxon>Phenylobacterium</taxon>
    </lineage>
</organism>
<comment type="subcellular location">
    <subcellularLocation>
        <location evidence="12">Cytoplasm</location>
    </subcellularLocation>
</comment>
<dbReference type="AlphaFoldDB" id="A0A975G201"/>
<comment type="pathway">
    <text evidence="2 12">Amino-acid biosynthesis; L-lysine biosynthesis via DAP pathway; (S)-tetrahydrodipicolinate from L-aspartate: step 3/4.</text>
</comment>
<dbReference type="PRINTS" id="PR00146">
    <property type="entry name" value="DHPICSNTHASE"/>
</dbReference>
<dbReference type="SUPFAM" id="SSF51569">
    <property type="entry name" value="Aldolase"/>
    <property type="match status" value="1"/>
</dbReference>
<evidence type="ECO:0000256" key="13">
    <source>
        <dbReference type="PIRNR" id="PIRNR001365"/>
    </source>
</evidence>
<feature type="binding site" evidence="12 15">
    <location>
        <position position="206"/>
    </location>
    <ligand>
        <name>pyruvate</name>
        <dbReference type="ChEBI" id="CHEBI:15361"/>
    </ligand>
</feature>
<evidence type="ECO:0000313" key="18">
    <source>
        <dbReference type="Proteomes" id="UP000676409"/>
    </source>
</evidence>
<keyword evidence="18" id="KW-1185">Reference proteome</keyword>
<comment type="function">
    <text evidence="1 12">Catalyzes the condensation of (S)-aspartate-beta-semialdehyde [(S)-ASA] and pyruvate to 4-hydroxy-tetrahydrodipicolinate (HTPA).</text>
</comment>
<dbReference type="InterPro" id="IPR005263">
    <property type="entry name" value="DapA"/>
</dbReference>
<comment type="catalytic activity">
    <reaction evidence="11 12">
        <text>L-aspartate 4-semialdehyde + pyruvate = (2S,4S)-4-hydroxy-2,3,4,5-tetrahydrodipicolinate + H2O + H(+)</text>
        <dbReference type="Rhea" id="RHEA:34171"/>
        <dbReference type="ChEBI" id="CHEBI:15361"/>
        <dbReference type="ChEBI" id="CHEBI:15377"/>
        <dbReference type="ChEBI" id="CHEBI:15378"/>
        <dbReference type="ChEBI" id="CHEBI:67139"/>
        <dbReference type="ChEBI" id="CHEBI:537519"/>
        <dbReference type="EC" id="4.3.3.7"/>
    </reaction>
</comment>
<evidence type="ECO:0000256" key="3">
    <source>
        <dbReference type="ARBA" id="ARBA00007592"/>
    </source>
</evidence>
<evidence type="ECO:0000313" key="17">
    <source>
        <dbReference type="EMBL" id="QUD89037.1"/>
    </source>
</evidence>
<keyword evidence="7 12" id="KW-0220">Diaminopimelate biosynthesis</keyword>
<dbReference type="PANTHER" id="PTHR12128:SF66">
    <property type="entry name" value="4-HYDROXY-2-OXOGLUTARATE ALDOLASE, MITOCHONDRIAL"/>
    <property type="match status" value="1"/>
</dbReference>
<keyword evidence="6 12" id="KW-0028">Amino-acid biosynthesis</keyword>
<feature type="active site" description="Proton donor/acceptor" evidence="12 14">
    <location>
        <position position="136"/>
    </location>
</feature>
<dbReference type="GO" id="GO:0019877">
    <property type="term" value="P:diaminopimelate biosynthetic process"/>
    <property type="evidence" value="ECO:0007669"/>
    <property type="project" value="UniProtKB-UniRule"/>
</dbReference>
<feature type="site" description="Part of a proton relay during catalysis" evidence="12 16">
    <location>
        <position position="110"/>
    </location>
</feature>
<evidence type="ECO:0000256" key="9">
    <source>
        <dbReference type="ARBA" id="ARBA00023239"/>
    </source>
</evidence>
<keyword evidence="5 12" id="KW-0963">Cytoplasm</keyword>
<evidence type="ECO:0000256" key="1">
    <source>
        <dbReference type="ARBA" id="ARBA00003294"/>
    </source>
</evidence>
<dbReference type="InterPro" id="IPR013785">
    <property type="entry name" value="Aldolase_TIM"/>
</dbReference>
<evidence type="ECO:0000256" key="11">
    <source>
        <dbReference type="ARBA" id="ARBA00047836"/>
    </source>
</evidence>
<dbReference type="GO" id="GO:0005829">
    <property type="term" value="C:cytosol"/>
    <property type="evidence" value="ECO:0007669"/>
    <property type="project" value="TreeGrafter"/>
</dbReference>
<feature type="active site" description="Schiff-base intermediate with substrate" evidence="12 14">
    <location>
        <position position="164"/>
    </location>
</feature>
<dbReference type="Pfam" id="PF00701">
    <property type="entry name" value="DHDPS"/>
    <property type="match status" value="1"/>
</dbReference>
<feature type="site" description="L-lysine inhibitor binding" evidence="16">
    <location>
        <position position="83"/>
    </location>
</feature>
<dbReference type="EC" id="4.3.3.7" evidence="4 12"/>
<dbReference type="EMBL" id="CP073078">
    <property type="protein sequence ID" value="QUD89037.1"/>
    <property type="molecule type" value="Genomic_DNA"/>
</dbReference>
<comment type="subunit">
    <text evidence="12">Homotetramer; dimer of dimers.</text>
</comment>
<dbReference type="InterPro" id="IPR002220">
    <property type="entry name" value="DapA-like"/>
</dbReference>
<dbReference type="HAMAP" id="MF_00418">
    <property type="entry name" value="DapA"/>
    <property type="match status" value="1"/>
</dbReference>
<keyword evidence="9 12" id="KW-0456">Lyase</keyword>
<dbReference type="RefSeq" id="WP_211939087.1">
    <property type="nucleotide sequence ID" value="NZ_CP073078.1"/>
</dbReference>
<evidence type="ECO:0000256" key="7">
    <source>
        <dbReference type="ARBA" id="ARBA00022915"/>
    </source>
</evidence>
<dbReference type="SMART" id="SM01130">
    <property type="entry name" value="DHDPS"/>
    <property type="match status" value="1"/>
</dbReference>
<keyword evidence="8 12" id="KW-0457">Lysine biosynthesis</keyword>
<feature type="site" description="L-lysine inhibitor binding" evidence="16">
    <location>
        <position position="109"/>
    </location>
</feature>
<evidence type="ECO:0000256" key="16">
    <source>
        <dbReference type="PIRSR" id="PIRSR001365-3"/>
    </source>
</evidence>
<feature type="site" description="Part of a proton relay during catalysis" evidence="12 16">
    <location>
        <position position="47"/>
    </location>
</feature>
<dbReference type="GO" id="GO:0009089">
    <property type="term" value="P:lysine biosynthetic process via diaminopimelate"/>
    <property type="evidence" value="ECO:0007669"/>
    <property type="project" value="UniProtKB-UniRule"/>
</dbReference>
<evidence type="ECO:0000256" key="14">
    <source>
        <dbReference type="PIRSR" id="PIRSR001365-1"/>
    </source>
</evidence>
<dbReference type="InterPro" id="IPR020625">
    <property type="entry name" value="Schiff_base-form_aldolases_AS"/>
</dbReference>
<dbReference type="KEGG" id="caul:KCG34_03880"/>
<evidence type="ECO:0000256" key="4">
    <source>
        <dbReference type="ARBA" id="ARBA00012086"/>
    </source>
</evidence>